<dbReference type="RefSeq" id="WP_160802725.1">
    <property type="nucleotide sequence ID" value="NZ_WUUL01000013.1"/>
</dbReference>
<dbReference type="Proteomes" id="UP000430692">
    <property type="component" value="Unassembled WGS sequence"/>
</dbReference>
<evidence type="ECO:0000256" key="2">
    <source>
        <dbReference type="ARBA" id="ARBA00022723"/>
    </source>
</evidence>
<protein>
    <submittedName>
        <fullName evidence="6">MBL fold metallo-hydrolase</fullName>
    </submittedName>
</protein>
<reference evidence="6 7" key="1">
    <citation type="submission" date="2019-12" db="EMBL/GenBank/DDBJ databases">
        <title>Whole-genome analyses of novel actinobacteria.</title>
        <authorList>
            <person name="Sahin N."/>
            <person name="Saygin H."/>
        </authorList>
    </citation>
    <scope>NUCLEOTIDE SEQUENCE [LARGE SCALE GENOMIC DNA]</scope>
    <source>
        <strain evidence="6 7">KC615</strain>
    </source>
</reference>
<keyword evidence="7" id="KW-1185">Reference proteome</keyword>
<evidence type="ECO:0000256" key="1">
    <source>
        <dbReference type="ARBA" id="ARBA00001947"/>
    </source>
</evidence>
<dbReference type="PANTHER" id="PTHR46233">
    <property type="entry name" value="HYDROXYACYLGLUTATHIONE HYDROLASE GLOC"/>
    <property type="match status" value="1"/>
</dbReference>
<comment type="cofactor">
    <cofactor evidence="1">
        <name>Zn(2+)</name>
        <dbReference type="ChEBI" id="CHEBI:29105"/>
    </cofactor>
</comment>
<organism evidence="6 7">
    <name type="scientific">Shimazuella alba</name>
    <dbReference type="NCBI Taxonomy" id="2690964"/>
    <lineage>
        <taxon>Bacteria</taxon>
        <taxon>Bacillati</taxon>
        <taxon>Bacillota</taxon>
        <taxon>Bacilli</taxon>
        <taxon>Bacillales</taxon>
        <taxon>Thermoactinomycetaceae</taxon>
        <taxon>Shimazuella</taxon>
    </lineage>
</organism>
<dbReference type="InterPro" id="IPR051453">
    <property type="entry name" value="MBL_Glyoxalase_II"/>
</dbReference>
<dbReference type="EMBL" id="WUUL01000013">
    <property type="protein sequence ID" value="MXQ55377.1"/>
    <property type="molecule type" value="Genomic_DNA"/>
</dbReference>
<dbReference type="SUPFAM" id="SSF56281">
    <property type="entry name" value="Metallo-hydrolase/oxidoreductase"/>
    <property type="match status" value="1"/>
</dbReference>
<dbReference type="Gene3D" id="3.60.15.10">
    <property type="entry name" value="Ribonuclease Z/Hydroxyacylglutathione hydrolase-like"/>
    <property type="match status" value="1"/>
</dbReference>
<dbReference type="GO" id="GO:0016787">
    <property type="term" value="F:hydrolase activity"/>
    <property type="evidence" value="ECO:0007669"/>
    <property type="project" value="UniProtKB-KW"/>
</dbReference>
<proteinExistence type="predicted"/>
<dbReference type="PANTHER" id="PTHR46233:SF3">
    <property type="entry name" value="HYDROXYACYLGLUTATHIONE HYDROLASE GLOC"/>
    <property type="match status" value="1"/>
</dbReference>
<dbReference type="InterPro" id="IPR001279">
    <property type="entry name" value="Metallo-B-lactamas"/>
</dbReference>
<dbReference type="SMART" id="SM00849">
    <property type="entry name" value="Lactamase_B"/>
    <property type="match status" value="1"/>
</dbReference>
<dbReference type="AlphaFoldDB" id="A0A6I4VUW7"/>
<evidence type="ECO:0000313" key="7">
    <source>
        <dbReference type="Proteomes" id="UP000430692"/>
    </source>
</evidence>
<keyword evidence="4" id="KW-0862">Zinc</keyword>
<dbReference type="Pfam" id="PF00753">
    <property type="entry name" value="Lactamase_B"/>
    <property type="match status" value="1"/>
</dbReference>
<evidence type="ECO:0000259" key="5">
    <source>
        <dbReference type="SMART" id="SM00849"/>
    </source>
</evidence>
<sequence length="208" mass="22703">MQIEKYVLGPIATNAYLLYDESSKRGLVFDPGMNPDILVNRIQQLSLTIEAIILTHTHFDHIGGLGELRQLTKAPVIVHQKEQVWLSDASLNGSENFAGSDPMIFAPAEIEVQGGEALSFLGKEFQVLFTPGHSPGSISLYDGEVVYAGDALFKGAIGRTDLRDGDYQALINAIQDQLFTLPDNTIVHPGHGPSTTIGHERKTNPFFS</sequence>
<evidence type="ECO:0000256" key="4">
    <source>
        <dbReference type="ARBA" id="ARBA00022833"/>
    </source>
</evidence>
<keyword evidence="2" id="KW-0479">Metal-binding</keyword>
<keyword evidence="3 6" id="KW-0378">Hydrolase</keyword>
<dbReference type="GO" id="GO:0046872">
    <property type="term" value="F:metal ion binding"/>
    <property type="evidence" value="ECO:0007669"/>
    <property type="project" value="UniProtKB-KW"/>
</dbReference>
<accession>A0A6I4VUW7</accession>
<feature type="domain" description="Metallo-beta-lactamase" evidence="5">
    <location>
        <begin position="12"/>
        <end position="191"/>
    </location>
</feature>
<gene>
    <name evidence="6" type="ORF">GSM42_16975</name>
</gene>
<dbReference type="CDD" id="cd06262">
    <property type="entry name" value="metallo-hydrolase-like_MBL-fold"/>
    <property type="match status" value="1"/>
</dbReference>
<comment type="caution">
    <text evidence="6">The sequence shown here is derived from an EMBL/GenBank/DDBJ whole genome shotgun (WGS) entry which is preliminary data.</text>
</comment>
<evidence type="ECO:0000256" key="3">
    <source>
        <dbReference type="ARBA" id="ARBA00022801"/>
    </source>
</evidence>
<evidence type="ECO:0000313" key="6">
    <source>
        <dbReference type="EMBL" id="MXQ55377.1"/>
    </source>
</evidence>
<dbReference type="InterPro" id="IPR036866">
    <property type="entry name" value="RibonucZ/Hydroxyglut_hydro"/>
</dbReference>
<name>A0A6I4VUW7_9BACL</name>